<evidence type="ECO:0000256" key="1">
    <source>
        <dbReference type="SAM" id="MobiDB-lite"/>
    </source>
</evidence>
<gene>
    <name evidence="2" type="ORF">SDC9_91130</name>
</gene>
<reference evidence="2" key="1">
    <citation type="submission" date="2019-08" db="EMBL/GenBank/DDBJ databases">
        <authorList>
            <person name="Kucharzyk K."/>
            <person name="Murdoch R.W."/>
            <person name="Higgins S."/>
            <person name="Loffler F."/>
        </authorList>
    </citation>
    <scope>NUCLEOTIDE SEQUENCE</scope>
</reference>
<feature type="compositionally biased region" description="Basic and acidic residues" evidence="1">
    <location>
        <begin position="450"/>
        <end position="462"/>
    </location>
</feature>
<dbReference type="EMBL" id="VSSQ01010483">
    <property type="protein sequence ID" value="MPM44452.1"/>
    <property type="molecule type" value="Genomic_DNA"/>
</dbReference>
<sequence length="504" mass="57637">MLGINRNPRKQRPADERGRAEVCIEILQHLGDQFACGRSAHLQKMQRGIVDMFRTAPVMVYHHHAPRRFNEPRRNQRTDALGIHDYENACRAYQALRLLGRDEHAAVHMVLTNQFQRAVDHSVVVVQHDESPCPRLFDAGGNAQRRADAVHIRPFVADDHYVPGVFKHLPERLAEEPHLHAGLHGLRLAFAAVKHISAAFFDDGLISPAPERNLHCLPRAFVRTRNAVVCANGDGERNLHARAGFYGVRLLQKRKALFFEFRQRACFKNDEEAPVFVPAVDAVERFHHFGDQPLHLAEHAGTVERNIRRQFFIVVYIDQCHIRHLFFKQALIMRRLGAVDPILKHQFAVVLFPVGGYAHHLINAAGELHWRCNERRGKVEVRLNQANIRVFVKLFEYLVTPDDLAARFNKRAGNGNAVDQFSSQRGIFGKHIVHLLLSFARPVELHAAADDQQQDNHAERHAGYRQQHGLNRSGEEQQNTQQRREYADRQQTGFSVLHFAPPGD</sequence>
<organism evidence="2">
    <name type="scientific">bioreactor metagenome</name>
    <dbReference type="NCBI Taxonomy" id="1076179"/>
    <lineage>
        <taxon>unclassified sequences</taxon>
        <taxon>metagenomes</taxon>
        <taxon>ecological metagenomes</taxon>
    </lineage>
</organism>
<name>A0A644ZUB8_9ZZZZ</name>
<accession>A0A644ZUB8</accession>
<comment type="caution">
    <text evidence="2">The sequence shown here is derived from an EMBL/GenBank/DDBJ whole genome shotgun (WGS) entry which is preliminary data.</text>
</comment>
<feature type="region of interest" description="Disordered" evidence="1">
    <location>
        <begin position="450"/>
        <end position="504"/>
    </location>
</feature>
<proteinExistence type="predicted"/>
<protein>
    <submittedName>
        <fullName evidence="2">Uncharacterized protein</fullName>
    </submittedName>
</protein>
<dbReference type="AlphaFoldDB" id="A0A644ZUB8"/>
<evidence type="ECO:0000313" key="2">
    <source>
        <dbReference type="EMBL" id="MPM44452.1"/>
    </source>
</evidence>